<sequence>MASRKLQSRASLSSAYHPGCPVWVPEKAQGPDGNLKAARWLKGKVVSLVRGPDGTGLLEVQTEEGTTVTLAPLECPLQNERDDTVDDLVKSDFLHEPGILHTLRVRYTLDMIYTYSGNILIAANPHKRVRQLYGGRMMTQYRGVPLGELSPHVYAIAEQAFSAMMIDEQRQAILISGESGAGKTESAKMVMQYLAHRTAPLLQSQASMKPKAQGVIGSAAAGSAPIEEQVLESNPLLEAFGNAKTSRNDNSSRFGKFVQIEFDVAGRVNGAAISTYLLERSRVVSINSPERSYHIFYQLCAGAPPHLQKLLRLEKGAEGFHYLSGSETYQLDGVDDGEGLRTTLDAMAIIGLREQEREAVLRVVAAVMHLGNIGFKTGGADDAVLDGGGSQEALHIVAGLLQVEPEALFTALTTRAIEAMRERIVKRLSAAAACESRDSLAKSLYARLFEWLVAAINRKISALGSGQGSHRVIGILDIYGFESFKENSFEQLCINLANERLQQQFNQHIFKGEQEEYAREGIDWSYVEFVDNQDCLDLLEGTASAPGLAVFPLIDEACRLPRATYQDLAYSLRTRLADHPRFVAPKRPPHAFQVDHYAGKVLYAATALMEKNKDFTVAEHSNLMASSSFDFIRLLFEEPEPEAAPTPPPGGKLGPNRGGKSAFKLNSVGVQFRGQLKGLMADLNQCSPHYIRCIKPNPESKPGKLAPEYALEQLRAGGVLEAVRIASAGFPTRKAFKPFAQRYNVLLAVGKGMYKALDMDTLDEARASELSRQILQVVRLHGWQIGKTRVFLRAGQLAQLEGARGRRLTESALYIQAAWRGYKIKRDYRRQRQAVMRIQAGWRGLQGRKLAKQLRRERAVTTIAATWRMVRARRVFKRRQNNRRATVIQAAVRGWLQRLRFRRATELGKRQAARTAAVQKRVSAAVVLQKHSRRYLANKRVARMREEQRKWREMQDSNRALQDEVASWKARFKAEAARSDELAADVSKLSAALSVAEAAAGELRQQQANMQPRVNESERFAAMDAAREAEVRKEAQETATASLVAELEILRRQKAAAEESTRRLDMQVEEATETAKSAKANTAALEASAQAKDKENAKLWAQVTAAAEGYQAAIAEKDAHIAALAQEAEHTRVSMQADIDKLRTDMEAEVAAAHQAMESRVQEAVDETQSKQTGLRDARERNVHFSARVVALNSRVGALQRQLKEAQARERQLMADQEIIKEAARKAVTEARAATPRQLQLSENGMMQHPSYAQQRRMSHSREGSLVDGEGDMSHRSPHFSHRPPSVAGSDIGDAVGDWVQDGILSQEQQTSLTALQQNVVQRRLPILTVQYGTQPKDSIGMPTAAWILGECLLRWASVWKPTEVEAAATRVRDNVLSTAEAEGLTYQAYWLSATLALGAFLKVRSIGKRDYAGLFKLGDEMIQFAPLHSLLASSVADMVPVNTSILMSEDAKRQARTNAYGDGLSSTQRKGGKSFEDLMTSPWKGLLGGLSNVLETLKGEGLPPSACRAVVHGCLRYVDAELLNALMLRRETCSISAIKALQAGVADMRAWVAYMGPQLCGDAADADQALEHSLQASRYLLSGKDECVRRAAKGAGDITAWLRGSFSALTLQQIYRLTEHHHDDWITGGQMTGTVGLLETLKGIVEQSSSGSFVRPRQPQSPASPSHSDQGMHRRDASMASHASLVSLGGAGEDEDTLLLDSHAAFVLPRKLLTEAARYFVQAPKSANSASPGISLLDRIEMSCRSNAQLPRGLRDRMDFAFLKSAR</sequence>
<feature type="coiled-coil region" evidence="8">
    <location>
        <begin position="1189"/>
        <end position="1216"/>
    </location>
</feature>
<dbReference type="Gene3D" id="1.20.5.190">
    <property type="match status" value="2"/>
</dbReference>
<dbReference type="Gene3D" id="1.20.58.530">
    <property type="match status" value="1"/>
</dbReference>
<dbReference type="EMBL" id="JALJOQ010000115">
    <property type="protein sequence ID" value="KAK9796643.1"/>
    <property type="molecule type" value="Genomic_DNA"/>
</dbReference>
<evidence type="ECO:0000313" key="13">
    <source>
        <dbReference type="Proteomes" id="UP001465755"/>
    </source>
</evidence>
<keyword evidence="6 7" id="KW-0009">Actin-binding</keyword>
<dbReference type="PROSITE" id="PS51456">
    <property type="entry name" value="MYOSIN_MOTOR"/>
    <property type="match status" value="1"/>
</dbReference>
<name>A0AAW1NVR2_9CHLO</name>
<keyword evidence="2 7" id="KW-0067">ATP-binding</keyword>
<keyword evidence="13" id="KW-1185">Reference proteome</keyword>
<feature type="domain" description="Dilute" evidence="10">
    <location>
        <begin position="1374"/>
        <end position="1648"/>
    </location>
</feature>
<dbReference type="InterPro" id="IPR002710">
    <property type="entry name" value="Dilute_dom"/>
</dbReference>
<dbReference type="InterPro" id="IPR027417">
    <property type="entry name" value="P-loop_NTPase"/>
</dbReference>
<dbReference type="InterPro" id="IPR000048">
    <property type="entry name" value="IQ_motif_EF-hand-BS"/>
</dbReference>
<dbReference type="Gene3D" id="1.10.10.820">
    <property type="match status" value="1"/>
</dbReference>
<dbReference type="SUPFAM" id="SSF52540">
    <property type="entry name" value="P-loop containing nucleoside triphosphate hydrolases"/>
    <property type="match status" value="1"/>
</dbReference>
<dbReference type="PROSITE" id="PS50096">
    <property type="entry name" value="IQ"/>
    <property type="match status" value="5"/>
</dbReference>
<dbReference type="Gene3D" id="3.40.850.10">
    <property type="entry name" value="Kinesin motor domain"/>
    <property type="match status" value="1"/>
</dbReference>
<evidence type="ECO:0000259" key="10">
    <source>
        <dbReference type="PROSITE" id="PS51126"/>
    </source>
</evidence>
<dbReference type="GO" id="GO:0000146">
    <property type="term" value="F:microfilament motor activity"/>
    <property type="evidence" value="ECO:0007669"/>
    <property type="project" value="TreeGrafter"/>
</dbReference>
<keyword evidence="4 7" id="KW-0518">Myosin</keyword>
<dbReference type="GO" id="GO:0016459">
    <property type="term" value="C:myosin complex"/>
    <property type="evidence" value="ECO:0007669"/>
    <property type="project" value="UniProtKB-KW"/>
</dbReference>
<dbReference type="Gene3D" id="1.20.120.720">
    <property type="entry name" value="Myosin VI head, motor domain, U50 subdomain"/>
    <property type="match status" value="1"/>
</dbReference>
<evidence type="ECO:0000256" key="8">
    <source>
        <dbReference type="SAM" id="Coils"/>
    </source>
</evidence>
<evidence type="ECO:0000256" key="7">
    <source>
        <dbReference type="PROSITE-ProRule" id="PRU00782"/>
    </source>
</evidence>
<dbReference type="PROSITE" id="PS51126">
    <property type="entry name" value="DILUTE"/>
    <property type="match status" value="1"/>
</dbReference>
<dbReference type="SMART" id="SM00242">
    <property type="entry name" value="MYSc"/>
    <property type="match status" value="1"/>
</dbReference>
<dbReference type="Pfam" id="PF00063">
    <property type="entry name" value="Myosin_head"/>
    <property type="match status" value="1"/>
</dbReference>
<comment type="caution">
    <text evidence="12">The sequence shown here is derived from an EMBL/GenBank/DDBJ whole genome shotgun (WGS) entry which is preliminary data.</text>
</comment>
<evidence type="ECO:0000256" key="2">
    <source>
        <dbReference type="ARBA" id="ARBA00022840"/>
    </source>
</evidence>
<dbReference type="InterPro" id="IPR036961">
    <property type="entry name" value="Kinesin_motor_dom_sf"/>
</dbReference>
<feature type="domain" description="Myosin motor" evidence="11">
    <location>
        <begin position="83"/>
        <end position="805"/>
    </location>
</feature>
<feature type="binding site" evidence="7">
    <location>
        <begin position="177"/>
        <end position="184"/>
    </location>
    <ligand>
        <name>ATP</name>
        <dbReference type="ChEBI" id="CHEBI:30616"/>
    </ligand>
</feature>
<feature type="region of interest" description="Actin-binding" evidence="7">
    <location>
        <begin position="676"/>
        <end position="698"/>
    </location>
</feature>
<evidence type="ECO:0000256" key="1">
    <source>
        <dbReference type="ARBA" id="ARBA00022741"/>
    </source>
</evidence>
<dbReference type="GO" id="GO:0005737">
    <property type="term" value="C:cytoplasm"/>
    <property type="evidence" value="ECO:0007669"/>
    <property type="project" value="TreeGrafter"/>
</dbReference>
<dbReference type="SMART" id="SM00015">
    <property type="entry name" value="IQ"/>
    <property type="match status" value="5"/>
</dbReference>
<evidence type="ECO:0000256" key="4">
    <source>
        <dbReference type="ARBA" id="ARBA00023123"/>
    </source>
</evidence>
<evidence type="ECO:0000256" key="9">
    <source>
        <dbReference type="SAM" id="MobiDB-lite"/>
    </source>
</evidence>
<evidence type="ECO:0000259" key="11">
    <source>
        <dbReference type="PROSITE" id="PS51456"/>
    </source>
</evidence>
<dbReference type="PANTHER" id="PTHR13140">
    <property type="entry name" value="MYOSIN"/>
    <property type="match status" value="1"/>
</dbReference>
<dbReference type="Proteomes" id="UP001465755">
    <property type="component" value="Unassembled WGS sequence"/>
</dbReference>
<evidence type="ECO:0000256" key="5">
    <source>
        <dbReference type="ARBA" id="ARBA00023175"/>
    </source>
</evidence>
<keyword evidence="1 7" id="KW-0547">Nucleotide-binding</keyword>
<organism evidence="12 13">
    <name type="scientific">Symbiochloris irregularis</name>
    <dbReference type="NCBI Taxonomy" id="706552"/>
    <lineage>
        <taxon>Eukaryota</taxon>
        <taxon>Viridiplantae</taxon>
        <taxon>Chlorophyta</taxon>
        <taxon>core chlorophytes</taxon>
        <taxon>Trebouxiophyceae</taxon>
        <taxon>Trebouxiales</taxon>
        <taxon>Trebouxiaceae</taxon>
        <taxon>Symbiochloris</taxon>
    </lineage>
</organism>
<dbReference type="GO" id="GO:0051015">
    <property type="term" value="F:actin filament binding"/>
    <property type="evidence" value="ECO:0007669"/>
    <property type="project" value="TreeGrafter"/>
</dbReference>
<dbReference type="FunFam" id="1.10.10.820:FF:000001">
    <property type="entry name" value="Myosin heavy chain"/>
    <property type="match status" value="1"/>
</dbReference>
<dbReference type="GO" id="GO:0007015">
    <property type="term" value="P:actin filament organization"/>
    <property type="evidence" value="ECO:0007669"/>
    <property type="project" value="TreeGrafter"/>
</dbReference>
<proteinExistence type="inferred from homology"/>
<evidence type="ECO:0000256" key="3">
    <source>
        <dbReference type="ARBA" id="ARBA00023054"/>
    </source>
</evidence>
<comment type="similarity">
    <text evidence="7">Belongs to the TRAFAC class myosin-kinesin ATPase superfamily. Myosin family.</text>
</comment>
<feature type="region of interest" description="Disordered" evidence="9">
    <location>
        <begin position="1650"/>
        <end position="1680"/>
    </location>
</feature>
<accession>A0AAW1NVR2</accession>
<dbReference type="GO" id="GO:0005524">
    <property type="term" value="F:ATP binding"/>
    <property type="evidence" value="ECO:0007669"/>
    <property type="project" value="UniProtKB-UniRule"/>
</dbReference>
<feature type="compositionally biased region" description="Low complexity" evidence="9">
    <location>
        <begin position="1656"/>
        <end position="1669"/>
    </location>
</feature>
<evidence type="ECO:0000256" key="6">
    <source>
        <dbReference type="ARBA" id="ARBA00023203"/>
    </source>
</evidence>
<dbReference type="Pfam" id="PF00612">
    <property type="entry name" value="IQ"/>
    <property type="match status" value="3"/>
</dbReference>
<keyword evidence="5 7" id="KW-0505">Motor protein</keyword>
<feature type="coiled-coil region" evidence="8">
    <location>
        <begin position="1040"/>
        <end position="1088"/>
    </location>
</feature>
<dbReference type="GO" id="GO:0016020">
    <property type="term" value="C:membrane"/>
    <property type="evidence" value="ECO:0007669"/>
    <property type="project" value="TreeGrafter"/>
</dbReference>
<keyword evidence="3 8" id="KW-0175">Coiled coil</keyword>
<gene>
    <name evidence="12" type="ORF">WJX73_007169</name>
</gene>
<dbReference type="Gene3D" id="6.20.240.20">
    <property type="match status" value="1"/>
</dbReference>
<protein>
    <submittedName>
        <fullName evidence="12">Uncharacterized protein</fullName>
    </submittedName>
</protein>
<dbReference type="GO" id="GO:0030048">
    <property type="term" value="P:actin filament-based movement"/>
    <property type="evidence" value="ECO:0007669"/>
    <property type="project" value="UniProtKB-ARBA"/>
</dbReference>
<dbReference type="InterPro" id="IPR001609">
    <property type="entry name" value="Myosin_head_motor_dom-like"/>
</dbReference>
<feature type="region of interest" description="Disordered" evidence="9">
    <location>
        <begin position="1253"/>
        <end position="1288"/>
    </location>
</feature>
<evidence type="ECO:0000313" key="12">
    <source>
        <dbReference type="EMBL" id="KAK9796643.1"/>
    </source>
</evidence>
<dbReference type="PANTHER" id="PTHR13140:SF781">
    <property type="entry name" value="MYOSIN-15"/>
    <property type="match status" value="1"/>
</dbReference>
<dbReference type="Pfam" id="PF01843">
    <property type="entry name" value="DIL"/>
    <property type="match status" value="1"/>
</dbReference>
<dbReference type="PRINTS" id="PR00193">
    <property type="entry name" value="MYOSINHEAVY"/>
</dbReference>
<reference evidence="12 13" key="1">
    <citation type="journal article" date="2024" name="Nat. Commun.">
        <title>Phylogenomics reveals the evolutionary origins of lichenization in chlorophyte algae.</title>
        <authorList>
            <person name="Puginier C."/>
            <person name="Libourel C."/>
            <person name="Otte J."/>
            <person name="Skaloud P."/>
            <person name="Haon M."/>
            <person name="Grisel S."/>
            <person name="Petersen M."/>
            <person name="Berrin J.G."/>
            <person name="Delaux P.M."/>
            <person name="Dal Grande F."/>
            <person name="Keller J."/>
        </authorList>
    </citation>
    <scope>NUCLEOTIDE SEQUENCE [LARGE SCALE GENOMIC DNA]</scope>
    <source>
        <strain evidence="12 13">SAG 2036</strain>
    </source>
</reference>